<dbReference type="PANTHER" id="PTHR24238">
    <property type="entry name" value="G-PROTEIN COUPLED RECEPTOR"/>
    <property type="match status" value="1"/>
</dbReference>
<comment type="similarity">
    <text evidence="2 10">Belongs to the G-protein coupled receptor 1 family.</text>
</comment>
<feature type="domain" description="G-protein coupled receptors family 1 profile" evidence="13">
    <location>
        <begin position="18"/>
        <end position="298"/>
    </location>
</feature>
<dbReference type="Proteomes" id="UP001487740">
    <property type="component" value="Unassembled WGS sequence"/>
</dbReference>
<evidence type="ECO:0000256" key="11">
    <source>
        <dbReference type="SAM" id="MobiDB-lite"/>
    </source>
</evidence>
<keyword evidence="4 10" id="KW-0812">Transmembrane</keyword>
<dbReference type="EMBL" id="JARAKH010000022">
    <property type="protein sequence ID" value="KAK8392620.1"/>
    <property type="molecule type" value="Genomic_DNA"/>
</dbReference>
<feature type="region of interest" description="Disordered" evidence="11">
    <location>
        <begin position="384"/>
        <end position="412"/>
    </location>
</feature>
<evidence type="ECO:0000256" key="2">
    <source>
        <dbReference type="ARBA" id="ARBA00010663"/>
    </source>
</evidence>
<comment type="subcellular location">
    <subcellularLocation>
        <location evidence="1">Cell membrane</location>
        <topology evidence="1">Multi-pass membrane protein</topology>
    </subcellularLocation>
</comment>
<feature type="transmembrane region" description="Helical" evidence="12">
    <location>
        <begin position="169"/>
        <end position="191"/>
    </location>
</feature>
<evidence type="ECO:0000256" key="3">
    <source>
        <dbReference type="ARBA" id="ARBA00022475"/>
    </source>
</evidence>
<dbReference type="PROSITE" id="PS00237">
    <property type="entry name" value="G_PROTEIN_RECEP_F1_1"/>
    <property type="match status" value="1"/>
</dbReference>
<keyword evidence="5 12" id="KW-1133">Transmembrane helix</keyword>
<dbReference type="PANTHER" id="PTHR24238:SF73">
    <property type="entry name" value="RYAMIDE RECEPTOR"/>
    <property type="match status" value="1"/>
</dbReference>
<evidence type="ECO:0000256" key="7">
    <source>
        <dbReference type="ARBA" id="ARBA00023136"/>
    </source>
</evidence>
<keyword evidence="7 12" id="KW-0472">Membrane</keyword>
<keyword evidence="3" id="KW-1003">Cell membrane</keyword>
<accession>A0AAW0TY67</accession>
<dbReference type="GO" id="GO:0004983">
    <property type="term" value="F:neuropeptide Y receptor activity"/>
    <property type="evidence" value="ECO:0007669"/>
    <property type="project" value="InterPro"/>
</dbReference>
<comment type="caution">
    <text evidence="14">The sequence shown here is derived from an EMBL/GenBank/DDBJ whole genome shotgun (WGS) entry which is preliminary data.</text>
</comment>
<evidence type="ECO:0000256" key="1">
    <source>
        <dbReference type="ARBA" id="ARBA00004651"/>
    </source>
</evidence>
<feature type="transmembrane region" description="Helical" evidence="12">
    <location>
        <begin position="242"/>
        <end position="267"/>
    </location>
</feature>
<dbReference type="InterPro" id="IPR017452">
    <property type="entry name" value="GPCR_Rhodpsn_7TM"/>
</dbReference>
<dbReference type="PRINTS" id="PR00237">
    <property type="entry name" value="GPCRRHODOPSN"/>
</dbReference>
<evidence type="ECO:0000256" key="9">
    <source>
        <dbReference type="ARBA" id="ARBA00023224"/>
    </source>
</evidence>
<evidence type="ECO:0000256" key="8">
    <source>
        <dbReference type="ARBA" id="ARBA00023170"/>
    </source>
</evidence>
<keyword evidence="15" id="KW-1185">Reference proteome</keyword>
<keyword evidence="9 10" id="KW-0807">Transducer</keyword>
<dbReference type="AlphaFoldDB" id="A0AAW0TY67"/>
<evidence type="ECO:0000256" key="4">
    <source>
        <dbReference type="ARBA" id="ARBA00022692"/>
    </source>
</evidence>
<feature type="compositionally biased region" description="Pro residues" evidence="11">
    <location>
        <begin position="395"/>
        <end position="404"/>
    </location>
</feature>
<feature type="transmembrane region" description="Helical" evidence="12">
    <location>
        <begin position="119"/>
        <end position="139"/>
    </location>
</feature>
<feature type="transmembrane region" description="Helical" evidence="12">
    <location>
        <begin position="80"/>
        <end position="98"/>
    </location>
</feature>
<evidence type="ECO:0000256" key="5">
    <source>
        <dbReference type="ARBA" id="ARBA00022989"/>
    </source>
</evidence>
<dbReference type="Pfam" id="PF00001">
    <property type="entry name" value="7tm_1"/>
    <property type="match status" value="1"/>
</dbReference>
<feature type="transmembrane region" description="Helical" evidence="12">
    <location>
        <begin position="39"/>
        <end position="68"/>
    </location>
</feature>
<organism evidence="14 15">
    <name type="scientific">Scylla paramamosain</name>
    <name type="common">Mud crab</name>
    <dbReference type="NCBI Taxonomy" id="85552"/>
    <lineage>
        <taxon>Eukaryota</taxon>
        <taxon>Metazoa</taxon>
        <taxon>Ecdysozoa</taxon>
        <taxon>Arthropoda</taxon>
        <taxon>Crustacea</taxon>
        <taxon>Multicrustacea</taxon>
        <taxon>Malacostraca</taxon>
        <taxon>Eumalacostraca</taxon>
        <taxon>Eucarida</taxon>
        <taxon>Decapoda</taxon>
        <taxon>Pleocyemata</taxon>
        <taxon>Brachyura</taxon>
        <taxon>Eubrachyura</taxon>
        <taxon>Portunoidea</taxon>
        <taxon>Portunidae</taxon>
        <taxon>Portuninae</taxon>
        <taxon>Scylla</taxon>
    </lineage>
</organism>
<dbReference type="GO" id="GO:0005886">
    <property type="term" value="C:plasma membrane"/>
    <property type="evidence" value="ECO:0007669"/>
    <property type="project" value="UniProtKB-SubCell"/>
</dbReference>
<dbReference type="InterPro" id="IPR000611">
    <property type="entry name" value="NPY_rcpt"/>
</dbReference>
<evidence type="ECO:0000256" key="12">
    <source>
        <dbReference type="SAM" id="Phobius"/>
    </source>
</evidence>
<dbReference type="InterPro" id="IPR000276">
    <property type="entry name" value="GPCR_Rhodpsn"/>
</dbReference>
<dbReference type="Gene3D" id="1.20.1070.10">
    <property type="entry name" value="Rhodopsin 7-helix transmembrane proteins"/>
    <property type="match status" value="1"/>
</dbReference>
<keyword evidence="6 10" id="KW-0297">G-protein coupled receptor</keyword>
<evidence type="ECO:0000313" key="15">
    <source>
        <dbReference type="Proteomes" id="UP001487740"/>
    </source>
</evidence>
<gene>
    <name evidence="14" type="ORF">O3P69_014800</name>
</gene>
<feature type="transmembrane region" description="Helical" evidence="12">
    <location>
        <begin position="6"/>
        <end position="27"/>
    </location>
</feature>
<dbReference type="PRINTS" id="PR01012">
    <property type="entry name" value="NRPEPTIDEYR"/>
</dbReference>
<evidence type="ECO:0000256" key="6">
    <source>
        <dbReference type="ARBA" id="ARBA00023040"/>
    </source>
</evidence>
<sequence>MPLIYQMYTCIFLIALLGNILVLYTVAANRKMHTVTNLFIANLAVGDLLIMVFCVPFSVASIIVLQYWPFGEVLCVFVNYSQAVSIFVSAYTLVAISLDRYLAIIYPLRPRMTRCQAKVIIAAVWFMALVTTLPIAVFSRLDPTDLRVYQWYGREVCREDWPNEVLRKYYTMSLMVLQYFLPLLVLIFTYSRIACKVWGCRSTSFSHSGCNTQMTLVATPETDRGLLRTNASDHSPAKMIRLTLAVVLVYSLCWLPFNILMVILDFVEEAGFWTHTHHVWFICHWLAMSHACYNPLILCWMNTKFREGYLLALYRLLPCCRSRLSHSLLQLRQTAGLQRAYTSSTRASRTQRYSAVYLECQVRENNGDVTPTVPIHHHLDLPDPLHHHHLHHKPPPPPPPPQAQPQPWESKL</sequence>
<protein>
    <recommendedName>
        <fullName evidence="13">G-protein coupled receptors family 1 profile domain-containing protein</fullName>
    </recommendedName>
</protein>
<evidence type="ECO:0000313" key="14">
    <source>
        <dbReference type="EMBL" id="KAK8392620.1"/>
    </source>
</evidence>
<proteinExistence type="inferred from homology"/>
<dbReference type="SUPFAM" id="SSF81321">
    <property type="entry name" value="Family A G protein-coupled receptor-like"/>
    <property type="match status" value="1"/>
</dbReference>
<name>A0AAW0TY67_SCYPA</name>
<keyword evidence="8 10" id="KW-0675">Receptor</keyword>
<dbReference type="PROSITE" id="PS50262">
    <property type="entry name" value="G_PROTEIN_RECEP_F1_2"/>
    <property type="match status" value="1"/>
</dbReference>
<evidence type="ECO:0000259" key="13">
    <source>
        <dbReference type="PROSITE" id="PS50262"/>
    </source>
</evidence>
<evidence type="ECO:0000256" key="10">
    <source>
        <dbReference type="RuleBase" id="RU000688"/>
    </source>
</evidence>
<reference evidence="14 15" key="1">
    <citation type="submission" date="2023-03" db="EMBL/GenBank/DDBJ databases">
        <title>High-quality genome of Scylla paramamosain provides insights in environmental adaptation.</title>
        <authorList>
            <person name="Zhang L."/>
        </authorList>
    </citation>
    <scope>NUCLEOTIDE SEQUENCE [LARGE SCALE GENOMIC DNA]</scope>
    <source>
        <strain evidence="14">LZ_2023a</strain>
        <tissue evidence="14">Muscle</tissue>
    </source>
</reference>
<feature type="transmembrane region" description="Helical" evidence="12">
    <location>
        <begin position="279"/>
        <end position="301"/>
    </location>
</feature>